<evidence type="ECO:0000313" key="6">
    <source>
        <dbReference type="EMBL" id="ADX67055.1"/>
    </source>
</evidence>
<reference evidence="6 7" key="1">
    <citation type="journal article" date="2011" name="Stand. Genomic Sci.">
        <title>Complete genome sequence of Weeksella virosa type strain (9751).</title>
        <authorList>
            <person name="Lang E."/>
            <person name="Teshima H."/>
            <person name="Lucas S."/>
            <person name="Lapidus A."/>
            <person name="Hammon N."/>
            <person name="Deshpande S."/>
            <person name="Nolan M."/>
            <person name="Cheng J.F."/>
            <person name="Pitluck S."/>
            <person name="Liolios K."/>
            <person name="Pagani I."/>
            <person name="Mikhailova N."/>
            <person name="Ivanova N."/>
            <person name="Mavromatis K."/>
            <person name="Pati A."/>
            <person name="Tapia R."/>
            <person name="Han C."/>
            <person name="Goodwin L."/>
            <person name="Chen A."/>
            <person name="Palaniappan K."/>
            <person name="Land M."/>
            <person name="Hauser L."/>
            <person name="Chang Y.J."/>
            <person name="Jeffries C.D."/>
            <person name="Brambilla E.M."/>
            <person name="Kopitz M."/>
            <person name="Rohde M."/>
            <person name="Goker M."/>
            <person name="Tindall B.J."/>
            <person name="Detter J.C."/>
            <person name="Woyke T."/>
            <person name="Bristow J."/>
            <person name="Eisen J.A."/>
            <person name="Markowitz V."/>
            <person name="Hugenholtz P."/>
            <person name="Klenk H.P."/>
            <person name="Kyrpides N.C."/>
        </authorList>
    </citation>
    <scope>NUCLEOTIDE SEQUENCE [LARGE SCALE GENOMIC DNA]</scope>
    <source>
        <strain evidence="7">ATCC 43766 / DSM 16922 / JCM 21250 / NBRC 16016 / NCTC 11634 / CL345/78</strain>
    </source>
</reference>
<dbReference type="PANTHER" id="PTHR40980">
    <property type="entry name" value="PLUG DOMAIN-CONTAINING PROTEIN"/>
    <property type="match status" value="1"/>
</dbReference>
<dbReference type="InterPro" id="IPR036942">
    <property type="entry name" value="Beta-barrel_TonB_sf"/>
</dbReference>
<feature type="domain" description="Outer membrane protein beta-barrel" evidence="5">
    <location>
        <begin position="369"/>
        <end position="763"/>
    </location>
</feature>
<dbReference type="KEGG" id="wvi:Weevi_0335"/>
<protein>
    <submittedName>
        <fullName evidence="6">TonB-dependent receptor plug</fullName>
    </submittedName>
</protein>
<feature type="chain" id="PRO_5003254224" evidence="4">
    <location>
        <begin position="19"/>
        <end position="788"/>
    </location>
</feature>
<dbReference type="Pfam" id="PF14905">
    <property type="entry name" value="OMP_b-brl_3"/>
    <property type="match status" value="1"/>
</dbReference>
<proteinExistence type="predicted"/>
<evidence type="ECO:0000256" key="2">
    <source>
        <dbReference type="ARBA" id="ARBA00023136"/>
    </source>
</evidence>
<organism evidence="6 7">
    <name type="scientific">Weeksella virosa (strain ATCC 43766 / DSM 16922 / JCM 21250 / CCUG 30538 / CDC 9751 / IAM 14551 / NBRC 16016 / NCTC 11634 / CL345/78)</name>
    <dbReference type="NCBI Taxonomy" id="865938"/>
    <lineage>
        <taxon>Bacteria</taxon>
        <taxon>Pseudomonadati</taxon>
        <taxon>Bacteroidota</taxon>
        <taxon>Flavobacteriia</taxon>
        <taxon>Flavobacteriales</taxon>
        <taxon>Weeksellaceae</taxon>
        <taxon>Weeksella</taxon>
    </lineage>
</organism>
<keyword evidence="3" id="KW-0998">Cell outer membrane</keyword>
<dbReference type="AlphaFoldDB" id="F0NY64"/>
<gene>
    <name evidence="6" type="ordered locus">Weevi_0335</name>
</gene>
<accession>F0NY64</accession>
<name>F0NY64_WEEVC</name>
<dbReference type="Gene3D" id="2.170.130.10">
    <property type="entry name" value="TonB-dependent receptor, plug domain"/>
    <property type="match status" value="1"/>
</dbReference>
<dbReference type="EMBL" id="CP002455">
    <property type="protein sequence ID" value="ADX67055.1"/>
    <property type="molecule type" value="Genomic_DNA"/>
</dbReference>
<evidence type="ECO:0000256" key="1">
    <source>
        <dbReference type="ARBA" id="ARBA00004442"/>
    </source>
</evidence>
<keyword evidence="4" id="KW-0732">Signal</keyword>
<dbReference type="Gene3D" id="2.40.170.20">
    <property type="entry name" value="TonB-dependent receptor, beta-barrel domain"/>
    <property type="match status" value="1"/>
</dbReference>
<keyword evidence="2" id="KW-0472">Membrane</keyword>
<dbReference type="OrthoDB" id="8764943at2"/>
<feature type="signal peptide" evidence="4">
    <location>
        <begin position="1"/>
        <end position="18"/>
    </location>
</feature>
<dbReference type="GO" id="GO:0009279">
    <property type="term" value="C:cell outer membrane"/>
    <property type="evidence" value="ECO:0007669"/>
    <property type="project" value="UniProtKB-SubCell"/>
</dbReference>
<dbReference type="Proteomes" id="UP000008641">
    <property type="component" value="Chromosome"/>
</dbReference>
<dbReference type="InterPro" id="IPR041700">
    <property type="entry name" value="OMP_b-brl_3"/>
</dbReference>
<evidence type="ECO:0000256" key="4">
    <source>
        <dbReference type="SAM" id="SignalP"/>
    </source>
</evidence>
<evidence type="ECO:0000259" key="5">
    <source>
        <dbReference type="Pfam" id="PF14905"/>
    </source>
</evidence>
<evidence type="ECO:0000313" key="7">
    <source>
        <dbReference type="Proteomes" id="UP000008641"/>
    </source>
</evidence>
<dbReference type="RefSeq" id="WP_013597447.1">
    <property type="nucleotide sequence ID" value="NC_015144.1"/>
</dbReference>
<dbReference type="eggNOG" id="COG1629">
    <property type="taxonomic scope" value="Bacteria"/>
</dbReference>
<dbReference type="PANTHER" id="PTHR40980:SF4">
    <property type="entry name" value="TONB-DEPENDENT RECEPTOR-LIKE BETA-BARREL DOMAIN-CONTAINING PROTEIN"/>
    <property type="match status" value="1"/>
</dbReference>
<keyword evidence="6" id="KW-0675">Receptor</keyword>
<dbReference type="InterPro" id="IPR037066">
    <property type="entry name" value="Plug_dom_sf"/>
</dbReference>
<evidence type="ECO:0000256" key="3">
    <source>
        <dbReference type="ARBA" id="ARBA00023237"/>
    </source>
</evidence>
<dbReference type="HOGENOM" id="CLU_017617_1_0_10"/>
<reference evidence="7" key="2">
    <citation type="journal article" date="2011" name="Stand. Genomic Sci.">
        <title>Complete genome sequence of Weeksella virosa type strain (9751T).</title>
        <authorList>
            <person name="Lang E."/>
            <person name="Teshima H."/>
            <person name="Lucas S."/>
            <person name="Lapidus A."/>
            <person name="Hammon N."/>
            <person name="Deshpande S."/>
            <person name="Nolan M."/>
            <person name="Cheng J."/>
            <person name="Pitluck S."/>
            <person name="Liolios K."/>
            <person name="Pagani I."/>
            <person name="Mikhailova N."/>
            <person name="Ivanova N."/>
            <person name="Mavromatis K."/>
            <person name="Pati A."/>
            <person name="Tapia R."/>
            <person name="Han C."/>
            <person name="Goodwin L."/>
            <person name="Chen A."/>
            <person name="Palaniappan K."/>
            <person name="Land M."/>
            <person name="Hauser L."/>
            <person name="Chang Y."/>
            <person name="Jeffries C."/>
            <person name="Brambilla E."/>
            <person name="Kopitz M."/>
            <person name="Rohde M."/>
            <person name="Goker M."/>
            <person name="Tindall B."/>
            <person name="Detter J."/>
            <person name="Woyke T."/>
            <person name="Bristow J."/>
            <person name="Eisen J."/>
            <person name="Markowitz V."/>
            <person name="Hugenholtz P."/>
            <person name="Klenk H."/>
            <person name="Kyrpides N."/>
        </authorList>
    </citation>
    <scope>NUCLEOTIDE SEQUENCE [LARGE SCALE GENOMIC DNA]</scope>
    <source>
        <strain evidence="7">ATCC 43766 / DSM 16922 / JCM 21250 / NBRC 16016 / NCTC 11634 / CL345/78</strain>
    </source>
</reference>
<keyword evidence="7" id="KW-1185">Reference proteome</keyword>
<dbReference type="STRING" id="865938.Weevi_0335"/>
<sequence>MKYILFIPILLISLTATSQTINYGGIVHNEKSVTISYFVTLKNVQDSTSYSEITDDNYRFEFKSIPIGTYERCISWLDKIQCDTLLLDKNLADDVVYVMEDYVLDDVVITGTTQKPLVQNKSGTLIVNVEDNLIMNSSSVFDAITKLPGISYNLSNNDFRLKGKSGILIQMDGESLLLSQNEIVEYLKTISADDIKNIEINANPSSKYDASGIAGIINIVSKKNKREGYFANISLNTTQGKYYKQNSNLKLQYNKKKSQYSFQYTNAFSTNFEKAISERQFSNLLSDQNTYVKIKGNTNTLNFSYLQEFGKSNLLLSAIGSFYSEDINQTSDLQFTNRQNNEIISTTFSDQNSDNKLKNLNLSLKYNIDFENSKLTFRSYFLKYDIDNFSNLTSASSNNNNINLDNNSPRTADLFVSQIDYAVTIDSLSSVDIGAKGIFQKLQNTNNFFDLSSGTPVFDSEKSNDFEYSESIWSGYAEYKRKIKKFDFTAGSRIEYNPSKGYNSKNNYTLKRDELYFFPFVNIAYKYSDNSDYNLSYNKRINRPSFNRLMPFDYYVDPYTIISGNPNLVPHFAHSIDFQYILKQKYVFGINYTFNKNQIFQTPILNDSTNVTTLKPINIKKGQSISFSNNSSFKLFKKLNLNVNTVLFYDKIKTNQDDIEIDSDNFSYQITLNTSYKFFKDYTFNVVFDYLSPFIQGPYKTDEIITLNASISKSFLANKLRISLIGNDILGTYKINNRLNNDLQNVLTKQTFDTRWIRLGLVYRFDKGLKKNNIETDKTVDDIKNRVQ</sequence>
<comment type="subcellular location">
    <subcellularLocation>
        <location evidence="1">Cell outer membrane</location>
    </subcellularLocation>
</comment>
<dbReference type="SUPFAM" id="SSF56935">
    <property type="entry name" value="Porins"/>
    <property type="match status" value="1"/>
</dbReference>